<evidence type="ECO:0000313" key="1">
    <source>
        <dbReference type="EMBL" id="CAK9865975.1"/>
    </source>
</evidence>
<protein>
    <submittedName>
        <fullName evidence="1">Uncharacterized protein</fullName>
    </submittedName>
</protein>
<organism evidence="1 2">
    <name type="scientific">Sphagnum jensenii</name>
    <dbReference type="NCBI Taxonomy" id="128206"/>
    <lineage>
        <taxon>Eukaryota</taxon>
        <taxon>Viridiplantae</taxon>
        <taxon>Streptophyta</taxon>
        <taxon>Embryophyta</taxon>
        <taxon>Bryophyta</taxon>
        <taxon>Sphagnophytina</taxon>
        <taxon>Sphagnopsida</taxon>
        <taxon>Sphagnales</taxon>
        <taxon>Sphagnaceae</taxon>
        <taxon>Sphagnum</taxon>
    </lineage>
</organism>
<reference evidence="1" key="1">
    <citation type="submission" date="2024-03" db="EMBL/GenBank/DDBJ databases">
        <authorList>
            <consortium name="ELIXIR-Norway"/>
            <consortium name="Elixir Norway"/>
        </authorList>
    </citation>
    <scope>NUCLEOTIDE SEQUENCE</scope>
</reference>
<sequence length="183" mass="21209">MKAVQMSRLIQSGSSRVNLYWLIDQFILNLMDDFLEELQQSTDYLLKSLKMDFAIPLDTPKDGHHELDPKHPTIQKGLLWAERGRSRILINQIIAANKLHQDVTEISKLINFNFTDKKSWKILRAGQLACGDNTVFVEYMYDTYMEGGYVVQAWAYIMSKVQCHTITYLRHDLMGSTTVFEVV</sequence>
<gene>
    <name evidence="1" type="ORF">CSSPJE1EN2_LOCUS8970</name>
</gene>
<accession>A0ABP1ATT5</accession>
<proteinExistence type="predicted"/>
<evidence type="ECO:0000313" key="2">
    <source>
        <dbReference type="Proteomes" id="UP001497522"/>
    </source>
</evidence>
<dbReference type="Proteomes" id="UP001497522">
    <property type="component" value="Chromosome 16"/>
</dbReference>
<keyword evidence="2" id="KW-1185">Reference proteome</keyword>
<name>A0ABP1ATT5_9BRYO</name>
<dbReference type="EMBL" id="OZ023717">
    <property type="protein sequence ID" value="CAK9865975.1"/>
    <property type="molecule type" value="Genomic_DNA"/>
</dbReference>